<comment type="caution">
    <text evidence="4">The sequence shown here is derived from an EMBL/GenBank/DDBJ whole genome shotgun (WGS) entry which is preliminary data.</text>
</comment>
<dbReference type="Proteomes" id="UP001160148">
    <property type="component" value="Unassembled WGS sequence"/>
</dbReference>
<comment type="subcellular location">
    <subcellularLocation>
        <location evidence="1">Nucleus</location>
    </subcellularLocation>
</comment>
<dbReference type="InterPro" id="IPR004210">
    <property type="entry name" value="BESS_motif"/>
</dbReference>
<keyword evidence="8" id="KW-1185">Reference proteome</keyword>
<reference evidence="4 8" key="1">
    <citation type="submission" date="2023-01" db="EMBL/GenBank/DDBJ databases">
        <authorList>
            <person name="Whitehead M."/>
        </authorList>
    </citation>
    <scope>NUCLEOTIDE SEQUENCE [LARGE SCALE GENOMIC DNA]</scope>
</reference>
<dbReference type="AlphaFoldDB" id="A0AAV0W3U4"/>
<sequence length="229" mass="26764">MKNTWRHIRDNYMRYLNQGKSGDSAKSRKKYIYADSLSFLQQSLVKRRTSGNFENIETPSLEHDSIAENDSDLNLNISSDYVNDLNSQPLEPQTENISQKQRSPSAARQSKRNVPQTNAFQSQLLDLLKEPELNILQDPDNMMLLSFSPKYKKLNEDQKIDFQMQMLQFFKNINRPMPPLFNQPIIQEIEQRHLYRPPISANNQTTQSYSLADPYSQFLTHSQNSYQPL</sequence>
<accession>A0AAV0W3U4</accession>
<dbReference type="InterPro" id="IPR006578">
    <property type="entry name" value="MADF-dom"/>
</dbReference>
<evidence type="ECO:0000313" key="7">
    <source>
        <dbReference type="EMBL" id="CAI6368320.1"/>
    </source>
</evidence>
<dbReference type="GO" id="GO:0003677">
    <property type="term" value="F:DNA binding"/>
    <property type="evidence" value="ECO:0007669"/>
    <property type="project" value="InterPro"/>
</dbReference>
<evidence type="ECO:0000313" key="8">
    <source>
        <dbReference type="Proteomes" id="UP001160148"/>
    </source>
</evidence>
<dbReference type="EMBL" id="CARXXK010000005">
    <property type="protein sequence ID" value="CAI6368320.1"/>
    <property type="molecule type" value="Genomic_DNA"/>
</dbReference>
<keyword evidence="1" id="KW-0539">Nucleus</keyword>
<evidence type="ECO:0000256" key="2">
    <source>
        <dbReference type="SAM" id="MobiDB-lite"/>
    </source>
</evidence>
<dbReference type="PROSITE" id="PS51031">
    <property type="entry name" value="BESS"/>
    <property type="match status" value="1"/>
</dbReference>
<protein>
    <recommendedName>
        <fullName evidence="3">BESS domain-containing protein</fullName>
    </recommendedName>
</protein>
<evidence type="ECO:0000313" key="5">
    <source>
        <dbReference type="EMBL" id="CAI6350549.1"/>
    </source>
</evidence>
<dbReference type="Pfam" id="PF10545">
    <property type="entry name" value="MADF_DNA_bdg"/>
    <property type="match status" value="1"/>
</dbReference>
<evidence type="ECO:0000313" key="4">
    <source>
        <dbReference type="EMBL" id="CAI6350491.1"/>
    </source>
</evidence>
<proteinExistence type="predicted"/>
<dbReference type="EMBL" id="CARXXK010000001">
    <property type="protein sequence ID" value="CAI6350491.1"/>
    <property type="molecule type" value="Genomic_DNA"/>
</dbReference>
<dbReference type="EMBL" id="CARXXK010000001">
    <property type="protein sequence ID" value="CAI6350549.1"/>
    <property type="molecule type" value="Genomic_DNA"/>
</dbReference>
<name>A0AAV0W3U4_9HEMI</name>
<dbReference type="GO" id="GO:0005634">
    <property type="term" value="C:nucleus"/>
    <property type="evidence" value="ECO:0007669"/>
    <property type="project" value="UniProtKB-SubCell"/>
</dbReference>
<feature type="domain" description="BESS" evidence="3">
    <location>
        <begin position="137"/>
        <end position="176"/>
    </location>
</feature>
<evidence type="ECO:0000256" key="1">
    <source>
        <dbReference type="PROSITE-ProRule" id="PRU00371"/>
    </source>
</evidence>
<feature type="region of interest" description="Disordered" evidence="2">
    <location>
        <begin position="84"/>
        <end position="116"/>
    </location>
</feature>
<evidence type="ECO:0000259" key="3">
    <source>
        <dbReference type="PROSITE" id="PS51031"/>
    </source>
</evidence>
<dbReference type="EMBL" id="CARXXK010000002">
    <property type="protein sequence ID" value="CAI6356610.1"/>
    <property type="molecule type" value="Genomic_DNA"/>
</dbReference>
<evidence type="ECO:0000313" key="6">
    <source>
        <dbReference type="EMBL" id="CAI6356610.1"/>
    </source>
</evidence>
<organism evidence="4 8">
    <name type="scientific">Macrosiphum euphorbiae</name>
    <name type="common">potato aphid</name>
    <dbReference type="NCBI Taxonomy" id="13131"/>
    <lineage>
        <taxon>Eukaryota</taxon>
        <taxon>Metazoa</taxon>
        <taxon>Ecdysozoa</taxon>
        <taxon>Arthropoda</taxon>
        <taxon>Hexapoda</taxon>
        <taxon>Insecta</taxon>
        <taxon>Pterygota</taxon>
        <taxon>Neoptera</taxon>
        <taxon>Paraneoptera</taxon>
        <taxon>Hemiptera</taxon>
        <taxon>Sternorrhyncha</taxon>
        <taxon>Aphidomorpha</taxon>
        <taxon>Aphidoidea</taxon>
        <taxon>Aphididae</taxon>
        <taxon>Macrosiphini</taxon>
        <taxon>Macrosiphum</taxon>
    </lineage>
</organism>
<gene>
    <name evidence="6" type="ORF">MEUPH1_LOCUS12328</name>
    <name evidence="7" type="ORF">MEUPH1_LOCUS22692</name>
    <name evidence="4" type="ORF">MEUPH1_LOCUS6941</name>
    <name evidence="5" type="ORF">MEUPH1_LOCUS6995</name>
</gene>